<dbReference type="EMBL" id="EAAA01000006">
    <property type="status" value="NOT_ANNOTATED_CDS"/>
    <property type="molecule type" value="Genomic_DNA"/>
</dbReference>
<dbReference type="AlphaFoldDB" id="F6QG41"/>
<dbReference type="HOGENOM" id="CLU_1890395_0_0_1"/>
<reference evidence="1" key="2">
    <citation type="journal article" date="2008" name="Genome Biol.">
        <title>Improved genome assembly and evidence-based global gene model set for the chordate Ciona intestinalis: new insight into intron and operon populations.</title>
        <authorList>
            <person name="Satou Y."/>
            <person name="Mineta K."/>
            <person name="Ogasawara M."/>
            <person name="Sasakura Y."/>
            <person name="Shoguchi E."/>
            <person name="Ueno K."/>
            <person name="Yamada L."/>
            <person name="Matsumoto J."/>
            <person name="Wasserscheid J."/>
            <person name="Dewar K."/>
            <person name="Wiley G.B."/>
            <person name="Macmil S.L."/>
            <person name="Roe B.A."/>
            <person name="Zeller R.W."/>
            <person name="Hastings K.E."/>
            <person name="Lemaire P."/>
            <person name="Lindquist E."/>
            <person name="Endo T."/>
            <person name="Hotta K."/>
            <person name="Inaba K."/>
        </authorList>
    </citation>
    <scope>NUCLEOTIDE SEQUENCE [LARGE SCALE GENOMIC DNA]</scope>
    <source>
        <strain evidence="1">wild type</strain>
    </source>
</reference>
<organism evidence="1 2">
    <name type="scientific">Ciona intestinalis</name>
    <name type="common">Transparent sea squirt</name>
    <name type="synonym">Ascidia intestinalis</name>
    <dbReference type="NCBI Taxonomy" id="7719"/>
    <lineage>
        <taxon>Eukaryota</taxon>
        <taxon>Metazoa</taxon>
        <taxon>Chordata</taxon>
        <taxon>Tunicata</taxon>
        <taxon>Ascidiacea</taxon>
        <taxon>Phlebobranchia</taxon>
        <taxon>Cionidae</taxon>
        <taxon>Ciona</taxon>
    </lineage>
</organism>
<proteinExistence type="predicted"/>
<reference evidence="1" key="4">
    <citation type="submission" date="2025-09" db="UniProtKB">
        <authorList>
            <consortium name="Ensembl"/>
        </authorList>
    </citation>
    <scope>IDENTIFICATION</scope>
</reference>
<keyword evidence="2" id="KW-1185">Reference proteome</keyword>
<name>F6QG41_CIOIN</name>
<dbReference type="Proteomes" id="UP000008144">
    <property type="component" value="Chromosome 1"/>
</dbReference>
<reference evidence="1" key="3">
    <citation type="submission" date="2025-08" db="UniProtKB">
        <authorList>
            <consortium name="Ensembl"/>
        </authorList>
    </citation>
    <scope>IDENTIFICATION</scope>
</reference>
<protein>
    <submittedName>
        <fullName evidence="1">Uncharacterized protein</fullName>
    </submittedName>
</protein>
<dbReference type="InParanoid" id="F6QG41"/>
<sequence>VAALPPVSCGRGCIGHILLGLALPPRFSSLSILAFDRSPVYWCTSGRARTVPKDCCHRIVYRRTLATVSLSRTGGRLLTSPEYSNTVFSGRTGSFDRFFRKLVGVGTATLAGPMVLLGDRLCFNSSFTVDLNLEL</sequence>
<reference evidence="2" key="1">
    <citation type="journal article" date="2002" name="Science">
        <title>The draft genome of Ciona intestinalis: insights into chordate and vertebrate origins.</title>
        <authorList>
            <person name="Dehal P."/>
            <person name="Satou Y."/>
            <person name="Campbell R.K."/>
            <person name="Chapman J."/>
            <person name="Degnan B."/>
            <person name="De Tomaso A."/>
            <person name="Davidson B."/>
            <person name="Di Gregorio A."/>
            <person name="Gelpke M."/>
            <person name="Goodstein D.M."/>
            <person name="Harafuji N."/>
            <person name="Hastings K.E."/>
            <person name="Ho I."/>
            <person name="Hotta K."/>
            <person name="Huang W."/>
            <person name="Kawashima T."/>
            <person name="Lemaire P."/>
            <person name="Martinez D."/>
            <person name="Meinertzhagen I.A."/>
            <person name="Necula S."/>
            <person name="Nonaka M."/>
            <person name="Putnam N."/>
            <person name="Rash S."/>
            <person name="Saiga H."/>
            <person name="Satake M."/>
            <person name="Terry A."/>
            <person name="Yamada L."/>
            <person name="Wang H.G."/>
            <person name="Awazu S."/>
            <person name="Azumi K."/>
            <person name="Boore J."/>
            <person name="Branno M."/>
            <person name="Chin-Bow S."/>
            <person name="DeSantis R."/>
            <person name="Doyle S."/>
            <person name="Francino P."/>
            <person name="Keys D.N."/>
            <person name="Haga S."/>
            <person name="Hayashi H."/>
            <person name="Hino K."/>
            <person name="Imai K.S."/>
            <person name="Inaba K."/>
            <person name="Kano S."/>
            <person name="Kobayashi K."/>
            <person name="Kobayashi M."/>
            <person name="Lee B.I."/>
            <person name="Makabe K.W."/>
            <person name="Manohar C."/>
            <person name="Matassi G."/>
            <person name="Medina M."/>
            <person name="Mochizuki Y."/>
            <person name="Mount S."/>
            <person name="Morishita T."/>
            <person name="Miura S."/>
            <person name="Nakayama A."/>
            <person name="Nishizaka S."/>
            <person name="Nomoto H."/>
            <person name="Ohta F."/>
            <person name="Oishi K."/>
            <person name="Rigoutsos I."/>
            <person name="Sano M."/>
            <person name="Sasaki A."/>
            <person name="Sasakura Y."/>
            <person name="Shoguchi E."/>
            <person name="Shin-i T."/>
            <person name="Spagnuolo A."/>
            <person name="Stainier D."/>
            <person name="Suzuki M.M."/>
            <person name="Tassy O."/>
            <person name="Takatori N."/>
            <person name="Tokuoka M."/>
            <person name="Yagi K."/>
            <person name="Yoshizaki F."/>
            <person name="Wada S."/>
            <person name="Zhang C."/>
            <person name="Hyatt P.D."/>
            <person name="Larimer F."/>
            <person name="Detter C."/>
            <person name="Doggett N."/>
            <person name="Glavina T."/>
            <person name="Hawkins T."/>
            <person name="Richardson P."/>
            <person name="Lucas S."/>
            <person name="Kohara Y."/>
            <person name="Levine M."/>
            <person name="Satoh N."/>
            <person name="Rokhsar D.S."/>
        </authorList>
    </citation>
    <scope>NUCLEOTIDE SEQUENCE [LARGE SCALE GENOMIC DNA]</scope>
</reference>
<accession>F6QG41</accession>
<evidence type="ECO:0000313" key="2">
    <source>
        <dbReference type="Proteomes" id="UP000008144"/>
    </source>
</evidence>
<dbReference type="Ensembl" id="ENSCINT00000025525.1">
    <property type="protein sequence ID" value="ENSCINP00000025279.1"/>
    <property type="gene ID" value="ENSCING00000013863.1"/>
</dbReference>
<evidence type="ECO:0000313" key="1">
    <source>
        <dbReference type="Ensembl" id="ENSCINP00000025279.1"/>
    </source>
</evidence>